<dbReference type="InterPro" id="IPR005074">
    <property type="entry name" value="Peptidase_C39"/>
</dbReference>
<proteinExistence type="predicted"/>
<name>A0A849SH30_UNCEI</name>
<dbReference type="GO" id="GO:0005524">
    <property type="term" value="F:ATP binding"/>
    <property type="evidence" value="ECO:0007669"/>
    <property type="project" value="InterPro"/>
</dbReference>
<dbReference type="Pfam" id="PF03412">
    <property type="entry name" value="Peptidase_C39"/>
    <property type="match status" value="1"/>
</dbReference>
<accession>A0A849SH30</accession>
<feature type="signal peptide" evidence="1">
    <location>
        <begin position="1"/>
        <end position="22"/>
    </location>
</feature>
<dbReference type="AlphaFoldDB" id="A0A849SH30"/>
<dbReference type="GO" id="GO:0016020">
    <property type="term" value="C:membrane"/>
    <property type="evidence" value="ECO:0007669"/>
    <property type="project" value="InterPro"/>
</dbReference>
<keyword evidence="1" id="KW-0732">Signal</keyword>
<dbReference type="EMBL" id="JABFRW010000019">
    <property type="protein sequence ID" value="NOT32863.1"/>
    <property type="molecule type" value="Genomic_DNA"/>
</dbReference>
<evidence type="ECO:0000313" key="3">
    <source>
        <dbReference type="EMBL" id="NOT32863.1"/>
    </source>
</evidence>
<evidence type="ECO:0000259" key="2">
    <source>
        <dbReference type="PROSITE" id="PS50990"/>
    </source>
</evidence>
<evidence type="ECO:0000256" key="1">
    <source>
        <dbReference type="SAM" id="SignalP"/>
    </source>
</evidence>
<organism evidence="3 4">
    <name type="scientific">Eiseniibacteriota bacterium</name>
    <dbReference type="NCBI Taxonomy" id="2212470"/>
    <lineage>
        <taxon>Bacteria</taxon>
        <taxon>Candidatus Eiseniibacteriota</taxon>
    </lineage>
</organism>
<feature type="chain" id="PRO_5032341433" description="Peptidase C39 domain-containing protein" evidence="1">
    <location>
        <begin position="23"/>
        <end position="181"/>
    </location>
</feature>
<gene>
    <name evidence="3" type="ORF">HOP12_01700</name>
</gene>
<dbReference type="GO" id="GO:0008233">
    <property type="term" value="F:peptidase activity"/>
    <property type="evidence" value="ECO:0007669"/>
    <property type="project" value="InterPro"/>
</dbReference>
<dbReference type="GO" id="GO:0006508">
    <property type="term" value="P:proteolysis"/>
    <property type="evidence" value="ECO:0007669"/>
    <property type="project" value="InterPro"/>
</dbReference>
<sequence length="181" mass="19475">MTRMAVVLAMALSLGPVPIGIASPVPPITTPPLELPVPLVRQTRERCGQAALEMVLRYYAAASAALREGELAYDPTLRGSLITDLAAAARRAGFDAEVVALSADSLVAALVAGVPPILLYQNGRAPLTVPHFGVVTRWDAARDEFTLNDGRATPRVMSRDELTKRWRTAGSRALLVRRRLP</sequence>
<feature type="domain" description="Peptidase C39" evidence="2">
    <location>
        <begin position="42"/>
        <end position="173"/>
    </location>
</feature>
<reference evidence="3 4" key="1">
    <citation type="submission" date="2020-04" db="EMBL/GenBank/DDBJ databases">
        <title>Metagenomic profiling of ammonia- and methane-oxidizing microorganisms in a Dutch drinking water treatment plant.</title>
        <authorList>
            <person name="Poghosyan L."/>
            <person name="Leucker S."/>
        </authorList>
    </citation>
    <scope>NUCLEOTIDE SEQUENCE [LARGE SCALE GENOMIC DNA]</scope>
    <source>
        <strain evidence="3">S-RSF-IL-03</strain>
    </source>
</reference>
<evidence type="ECO:0000313" key="4">
    <source>
        <dbReference type="Proteomes" id="UP000580839"/>
    </source>
</evidence>
<protein>
    <recommendedName>
        <fullName evidence="2">Peptidase C39 domain-containing protein</fullName>
    </recommendedName>
</protein>
<dbReference type="Proteomes" id="UP000580839">
    <property type="component" value="Unassembled WGS sequence"/>
</dbReference>
<dbReference type="PROSITE" id="PS50990">
    <property type="entry name" value="PEPTIDASE_C39"/>
    <property type="match status" value="1"/>
</dbReference>
<comment type="caution">
    <text evidence="3">The sequence shown here is derived from an EMBL/GenBank/DDBJ whole genome shotgun (WGS) entry which is preliminary data.</text>
</comment>
<dbReference type="Gene3D" id="3.90.70.10">
    <property type="entry name" value="Cysteine proteinases"/>
    <property type="match status" value="1"/>
</dbReference>